<sequence>MKKFKLNKIGRRFWRTVCVLFALLGIWNIYYFSTLTRFPAGQTGGREPASSADRSAPMTTTISDPAYKLQIDKATTLLTLIGEDKKLPSFSVAIGHRGKVIWSAAVGYQDMDAGIIATPKTQYRIGSTSKAVTTTGVARAVDDHKIQLEAVIGDTIVNWTKKKWDFSMQQLLSHTAGVGNYEDFGFASAKYTLCNCHEFATAAEGLKVFDQYDLIFEPGTSFAYSTFDINLASVVLEQAVGTPFLDYMEAQVFQPLGMKDTYGDHARPKTDHFATFYETKNGYYREYRIFEQLYDINLSYKWAGGGFISTPTDLVKMGNAYLTNDAFISHDTKRKFWTPMKLDNGEVNEQQYALGWRSYLDYKNPNILNGQTPVWMVHHGGVSKGSQNFLVLFPNYDLVIDASINTNVDDFGTFSQEVYKIAHIFLKTIEKKEKALFREIKELTESD</sequence>
<reference evidence="4" key="1">
    <citation type="journal article" date="2019" name="Int. J. Syst. Evol. Microbiol.">
        <title>The Global Catalogue of Microorganisms (GCM) 10K type strain sequencing project: providing services to taxonomists for standard genome sequencing and annotation.</title>
        <authorList>
            <consortium name="The Broad Institute Genomics Platform"/>
            <consortium name="The Broad Institute Genome Sequencing Center for Infectious Disease"/>
            <person name="Wu L."/>
            <person name="Ma J."/>
        </authorList>
    </citation>
    <scope>NUCLEOTIDE SEQUENCE [LARGE SCALE GENOMIC DNA]</scope>
    <source>
        <strain evidence="4">YJ-61-S</strain>
    </source>
</reference>
<comment type="caution">
    <text evidence="3">The sequence shown here is derived from an EMBL/GenBank/DDBJ whole genome shotgun (WGS) entry which is preliminary data.</text>
</comment>
<dbReference type="GO" id="GO:0016787">
    <property type="term" value="F:hydrolase activity"/>
    <property type="evidence" value="ECO:0007669"/>
    <property type="project" value="UniProtKB-KW"/>
</dbReference>
<dbReference type="Pfam" id="PF00144">
    <property type="entry name" value="Beta-lactamase"/>
    <property type="match status" value="1"/>
</dbReference>
<dbReference type="PANTHER" id="PTHR46520">
    <property type="entry name" value="SERINE BETA-LACTAMASE-LIKE PROTEIN LACTB, MITOCHONDRIAL"/>
    <property type="match status" value="1"/>
</dbReference>
<evidence type="ECO:0000256" key="1">
    <source>
        <dbReference type="SAM" id="Phobius"/>
    </source>
</evidence>
<dbReference type="InterPro" id="IPR052794">
    <property type="entry name" value="Mito_Ser_Protease_LACTB"/>
</dbReference>
<dbReference type="PANTHER" id="PTHR46520:SF1">
    <property type="entry name" value="SERINE BETA-LACTAMASE-LIKE PROTEIN LACTB, MITOCHONDRIAL"/>
    <property type="match status" value="1"/>
</dbReference>
<protein>
    <submittedName>
        <fullName evidence="3">Serine hydrolase domain-containing protein</fullName>
        <ecNumber evidence="3">3.-.-.-</ecNumber>
    </submittedName>
</protein>
<gene>
    <name evidence="3" type="ORF">ACFO3O_14270</name>
</gene>
<keyword evidence="4" id="KW-1185">Reference proteome</keyword>
<feature type="transmembrane region" description="Helical" evidence="1">
    <location>
        <begin position="12"/>
        <end position="32"/>
    </location>
</feature>
<dbReference type="EC" id="3.-.-.-" evidence="3"/>
<evidence type="ECO:0000313" key="4">
    <source>
        <dbReference type="Proteomes" id="UP001596043"/>
    </source>
</evidence>
<keyword evidence="1" id="KW-0472">Membrane</keyword>
<keyword evidence="1" id="KW-0812">Transmembrane</keyword>
<dbReference type="InterPro" id="IPR012338">
    <property type="entry name" value="Beta-lactam/transpept-like"/>
</dbReference>
<evidence type="ECO:0000313" key="3">
    <source>
        <dbReference type="EMBL" id="MFC4635083.1"/>
    </source>
</evidence>
<dbReference type="Proteomes" id="UP001596043">
    <property type="component" value="Unassembled WGS sequence"/>
</dbReference>
<proteinExistence type="predicted"/>
<dbReference type="Gene3D" id="3.40.710.10">
    <property type="entry name" value="DD-peptidase/beta-lactamase superfamily"/>
    <property type="match status" value="1"/>
</dbReference>
<keyword evidence="3" id="KW-0378">Hydrolase</keyword>
<organism evidence="3 4">
    <name type="scientific">Dokdonia ponticola</name>
    <dbReference type="NCBI Taxonomy" id="2041041"/>
    <lineage>
        <taxon>Bacteria</taxon>
        <taxon>Pseudomonadati</taxon>
        <taxon>Bacteroidota</taxon>
        <taxon>Flavobacteriia</taxon>
        <taxon>Flavobacteriales</taxon>
        <taxon>Flavobacteriaceae</taxon>
        <taxon>Dokdonia</taxon>
    </lineage>
</organism>
<evidence type="ECO:0000259" key="2">
    <source>
        <dbReference type="Pfam" id="PF00144"/>
    </source>
</evidence>
<accession>A0ABV9HZ11</accession>
<name>A0ABV9HZ11_9FLAO</name>
<feature type="domain" description="Beta-lactamase-related" evidence="2">
    <location>
        <begin position="82"/>
        <end position="408"/>
    </location>
</feature>
<keyword evidence="1" id="KW-1133">Transmembrane helix</keyword>
<dbReference type="SUPFAM" id="SSF56601">
    <property type="entry name" value="beta-lactamase/transpeptidase-like"/>
    <property type="match status" value="1"/>
</dbReference>
<dbReference type="EMBL" id="JBHSFV010000009">
    <property type="protein sequence ID" value="MFC4635083.1"/>
    <property type="molecule type" value="Genomic_DNA"/>
</dbReference>
<dbReference type="RefSeq" id="WP_379979965.1">
    <property type="nucleotide sequence ID" value="NZ_JBHSFV010000009.1"/>
</dbReference>
<dbReference type="InterPro" id="IPR001466">
    <property type="entry name" value="Beta-lactam-related"/>
</dbReference>